<evidence type="ECO:0000313" key="1">
    <source>
        <dbReference type="EMBL" id="OMP01024.1"/>
    </source>
</evidence>
<dbReference type="AlphaFoldDB" id="A0A1R3K1R2"/>
<dbReference type="EMBL" id="AWUE01014862">
    <property type="protein sequence ID" value="OMP01024.1"/>
    <property type="molecule type" value="Genomic_DNA"/>
</dbReference>
<keyword evidence="2" id="KW-1185">Reference proteome</keyword>
<accession>A0A1R3K1R2</accession>
<dbReference type="Proteomes" id="UP000187203">
    <property type="component" value="Unassembled WGS sequence"/>
</dbReference>
<evidence type="ECO:0000313" key="2">
    <source>
        <dbReference type="Proteomes" id="UP000187203"/>
    </source>
</evidence>
<comment type="caution">
    <text evidence="1">The sequence shown here is derived from an EMBL/GenBank/DDBJ whole genome shotgun (WGS) entry which is preliminary data.</text>
</comment>
<sequence>MREVFEEYSKAVTPRTVAEASGSGQRNDISGCDELMIEGADIGFNTMDFFLQHQKESGLVSKKSELDIYLQEEPDKVSEAEFDLLMW</sequence>
<organism evidence="1 2">
    <name type="scientific">Corchorus olitorius</name>
    <dbReference type="NCBI Taxonomy" id="93759"/>
    <lineage>
        <taxon>Eukaryota</taxon>
        <taxon>Viridiplantae</taxon>
        <taxon>Streptophyta</taxon>
        <taxon>Embryophyta</taxon>
        <taxon>Tracheophyta</taxon>
        <taxon>Spermatophyta</taxon>
        <taxon>Magnoliopsida</taxon>
        <taxon>eudicotyledons</taxon>
        <taxon>Gunneridae</taxon>
        <taxon>Pentapetalae</taxon>
        <taxon>rosids</taxon>
        <taxon>malvids</taxon>
        <taxon>Malvales</taxon>
        <taxon>Malvaceae</taxon>
        <taxon>Grewioideae</taxon>
        <taxon>Apeibeae</taxon>
        <taxon>Corchorus</taxon>
    </lineage>
</organism>
<protein>
    <submittedName>
        <fullName evidence="1">Uncharacterized protein</fullName>
    </submittedName>
</protein>
<proteinExistence type="predicted"/>
<gene>
    <name evidence="1" type="ORF">COLO4_12216</name>
</gene>
<reference evidence="2" key="1">
    <citation type="submission" date="2013-09" db="EMBL/GenBank/DDBJ databases">
        <title>Corchorus olitorius genome sequencing.</title>
        <authorList>
            <person name="Alam M."/>
            <person name="Haque M.S."/>
            <person name="Islam M.S."/>
            <person name="Emdad E.M."/>
            <person name="Islam M.M."/>
            <person name="Ahmed B."/>
            <person name="Halim A."/>
            <person name="Hossen Q.M.M."/>
            <person name="Hossain M.Z."/>
            <person name="Ahmed R."/>
            <person name="Khan M.M."/>
            <person name="Islam R."/>
            <person name="Rashid M.M."/>
            <person name="Khan S.A."/>
            <person name="Rahman M.S."/>
            <person name="Alam M."/>
            <person name="Yahiya A.S."/>
            <person name="Khan M.S."/>
            <person name="Azam M.S."/>
            <person name="Haque T."/>
            <person name="Lashkar M.Z.H."/>
            <person name="Akhand A.I."/>
            <person name="Morshed G."/>
            <person name="Roy S."/>
            <person name="Uddin K.S."/>
            <person name="Rabeya T."/>
            <person name="Hossain A.S."/>
            <person name="Chowdhury A."/>
            <person name="Snigdha A.R."/>
            <person name="Mortoza M.S."/>
            <person name="Matin S.A."/>
            <person name="Hoque S.M.E."/>
            <person name="Islam M.K."/>
            <person name="Roy D.K."/>
            <person name="Haider R."/>
            <person name="Moosa M.M."/>
            <person name="Elias S.M."/>
            <person name="Hasan A.M."/>
            <person name="Jahan S."/>
            <person name="Shafiuddin M."/>
            <person name="Mahmood N."/>
            <person name="Shommy N.S."/>
        </authorList>
    </citation>
    <scope>NUCLEOTIDE SEQUENCE [LARGE SCALE GENOMIC DNA]</scope>
    <source>
        <strain evidence="2">cv. O-4</strain>
    </source>
</reference>
<name>A0A1R3K1R2_9ROSI</name>